<dbReference type="OrthoDB" id="269227at2759"/>
<proteinExistence type="predicted"/>
<name>A0A5C3KHA7_COPMA</name>
<keyword evidence="2" id="KW-1185">Reference proteome</keyword>
<organism evidence="1 2">
    <name type="scientific">Coprinopsis marcescibilis</name>
    <name type="common">Agaric fungus</name>
    <name type="synonym">Psathyrella marcescibilis</name>
    <dbReference type="NCBI Taxonomy" id="230819"/>
    <lineage>
        <taxon>Eukaryota</taxon>
        <taxon>Fungi</taxon>
        <taxon>Dikarya</taxon>
        <taxon>Basidiomycota</taxon>
        <taxon>Agaricomycotina</taxon>
        <taxon>Agaricomycetes</taxon>
        <taxon>Agaricomycetidae</taxon>
        <taxon>Agaricales</taxon>
        <taxon>Agaricineae</taxon>
        <taxon>Psathyrellaceae</taxon>
        <taxon>Coprinopsis</taxon>
    </lineage>
</organism>
<sequence>MKDDHTTKRLFIAPAWKGLINGLADPDMSSVADGTPRYQACHVSGMSRYVSQECKRWPCQRCDRFENCRRSVFSFILTSTPQSPMYIFAGRAADLIKQAW</sequence>
<evidence type="ECO:0000313" key="1">
    <source>
        <dbReference type="EMBL" id="TFK19460.1"/>
    </source>
</evidence>
<accession>A0A5C3KHA7</accession>
<dbReference type="Proteomes" id="UP000307440">
    <property type="component" value="Unassembled WGS sequence"/>
</dbReference>
<gene>
    <name evidence="1" type="ORF">FA15DRAFT_674395</name>
</gene>
<dbReference type="AlphaFoldDB" id="A0A5C3KHA7"/>
<reference evidence="1 2" key="1">
    <citation type="journal article" date="2019" name="Nat. Ecol. Evol.">
        <title>Megaphylogeny resolves global patterns of mushroom evolution.</title>
        <authorList>
            <person name="Varga T."/>
            <person name="Krizsan K."/>
            <person name="Foldi C."/>
            <person name="Dima B."/>
            <person name="Sanchez-Garcia M."/>
            <person name="Sanchez-Ramirez S."/>
            <person name="Szollosi G.J."/>
            <person name="Szarkandi J.G."/>
            <person name="Papp V."/>
            <person name="Albert L."/>
            <person name="Andreopoulos W."/>
            <person name="Angelini C."/>
            <person name="Antonin V."/>
            <person name="Barry K.W."/>
            <person name="Bougher N.L."/>
            <person name="Buchanan P."/>
            <person name="Buyck B."/>
            <person name="Bense V."/>
            <person name="Catcheside P."/>
            <person name="Chovatia M."/>
            <person name="Cooper J."/>
            <person name="Damon W."/>
            <person name="Desjardin D."/>
            <person name="Finy P."/>
            <person name="Geml J."/>
            <person name="Haridas S."/>
            <person name="Hughes K."/>
            <person name="Justo A."/>
            <person name="Karasinski D."/>
            <person name="Kautmanova I."/>
            <person name="Kiss B."/>
            <person name="Kocsube S."/>
            <person name="Kotiranta H."/>
            <person name="LaButti K.M."/>
            <person name="Lechner B.E."/>
            <person name="Liimatainen K."/>
            <person name="Lipzen A."/>
            <person name="Lukacs Z."/>
            <person name="Mihaltcheva S."/>
            <person name="Morgado L.N."/>
            <person name="Niskanen T."/>
            <person name="Noordeloos M.E."/>
            <person name="Ohm R.A."/>
            <person name="Ortiz-Santana B."/>
            <person name="Ovrebo C."/>
            <person name="Racz N."/>
            <person name="Riley R."/>
            <person name="Savchenko A."/>
            <person name="Shiryaev A."/>
            <person name="Soop K."/>
            <person name="Spirin V."/>
            <person name="Szebenyi C."/>
            <person name="Tomsovsky M."/>
            <person name="Tulloss R.E."/>
            <person name="Uehling J."/>
            <person name="Grigoriev I.V."/>
            <person name="Vagvolgyi C."/>
            <person name="Papp T."/>
            <person name="Martin F.M."/>
            <person name="Miettinen O."/>
            <person name="Hibbett D.S."/>
            <person name="Nagy L.G."/>
        </authorList>
    </citation>
    <scope>NUCLEOTIDE SEQUENCE [LARGE SCALE GENOMIC DNA]</scope>
    <source>
        <strain evidence="1 2">CBS 121175</strain>
    </source>
</reference>
<protein>
    <submittedName>
        <fullName evidence="1">Uncharacterized protein</fullName>
    </submittedName>
</protein>
<dbReference type="EMBL" id="ML210339">
    <property type="protein sequence ID" value="TFK19460.1"/>
    <property type="molecule type" value="Genomic_DNA"/>
</dbReference>
<evidence type="ECO:0000313" key="2">
    <source>
        <dbReference type="Proteomes" id="UP000307440"/>
    </source>
</evidence>